<organism evidence="2 3">
    <name type="scientific">Lysinibacillus capsici</name>
    <dbReference type="NCBI Taxonomy" id="2115968"/>
    <lineage>
        <taxon>Bacteria</taxon>
        <taxon>Bacillati</taxon>
        <taxon>Bacillota</taxon>
        <taxon>Bacilli</taxon>
        <taxon>Bacillales</taxon>
        <taxon>Bacillaceae</taxon>
        <taxon>Lysinibacillus</taxon>
    </lineage>
</organism>
<dbReference type="REBASE" id="431668">
    <property type="entry name" value="Lsp7582DptFP"/>
</dbReference>
<name>A0A2X0YMG0_9BACI</name>
<sequence>MDSNFLNFLEKTTSVAAKKAAKNAKQMELLFFTDVNSSMGKARLFIEELIIDIFNLEKFYTYIYETKNLSERIHYLYKQEIIDTPIKDAFNFIRRLGNDAVHESKSVDMQDAYAVHKSMFTIAKWFVELYTTDDVSLMDYEPPSPPKMTEDLIEEKIRILLEEINKKQNIEKSVEVLTVSEHAEIRKQAENQLLEFLKEPSENYLLKEVSKLKISSAEAVENAASFSAFKNYLHVDRPIQIKLEEILKQRVIQSEGNLILLCGSVGDGKSHLLAYLNNKYPEIMSQYKIFNDATESFSPSKTALQTLEELLLSFSDQNLANSNEKIIIAINMGILSNFISMKHEQYTYNALKQFVEDSGIFSSQIMTHEQKDSFDLISFADYQMFELTPNGVESAYFANLLNKICLKNEKNPFYAAYKKDLESGQSSIVHENFEFLCNEQVQQQIVQLLIKVMIKYKHSISSRHFLSFVADILIPSDFTENTVYSDLEKLNNTLPNILFNTKNRSKLLDLINELNPIHARFQVIDELLVKLNTLQNWSNLIETEINCEVGKRWLKPFVTDASEDLNVVLIIQLIGSMYLSNQHFIKQSEDEVYNLFLEYLYAFNKNDKAKKRVFFRRLTEIIFCWKGKTNNNFINLRRLRNETIISQFLRIQFKIESDLEPTDIKLNSFKTGLQIVALGENKKIHAAIDIDYSLFVLLEKVERGYRPNKKDEEDATAFVEFIDKLMELGNKREELVVDYVAESKQYRLVIDEYDDSRFVFERIDN</sequence>
<evidence type="ECO:0000313" key="3">
    <source>
        <dbReference type="Proteomes" id="UP000251431"/>
    </source>
</evidence>
<dbReference type="InterPro" id="IPR025285">
    <property type="entry name" value="DUF4145"/>
</dbReference>
<protein>
    <submittedName>
        <fullName evidence="2">Type I restriction enzyme EcoKI subunit R</fullName>
    </submittedName>
</protein>
<dbReference type="InterPro" id="IPR017647">
    <property type="entry name" value="Dnd_assoc_3"/>
</dbReference>
<feature type="domain" description="DUF4145" evidence="1">
    <location>
        <begin position="37"/>
        <end position="117"/>
    </location>
</feature>
<dbReference type="Pfam" id="PF13643">
    <property type="entry name" value="DUF4145"/>
    <property type="match status" value="1"/>
</dbReference>
<dbReference type="NCBIfam" id="TIGR03238">
    <property type="entry name" value="dnd_assoc_3"/>
    <property type="match status" value="1"/>
</dbReference>
<reference evidence="2 3" key="1">
    <citation type="submission" date="2018-06" db="EMBL/GenBank/DDBJ databases">
        <authorList>
            <consortium name="Pathogen Informatics"/>
            <person name="Doyle S."/>
        </authorList>
    </citation>
    <scope>NUCLEOTIDE SEQUENCE [LARGE SCALE GENOMIC DNA]</scope>
    <source>
        <strain evidence="2 3">NCTC7582</strain>
    </source>
</reference>
<proteinExistence type="predicted"/>
<evidence type="ECO:0000313" key="2">
    <source>
        <dbReference type="EMBL" id="SPT96467.1"/>
    </source>
</evidence>
<dbReference type="AlphaFoldDB" id="A0A2X0YMG0"/>
<evidence type="ECO:0000259" key="1">
    <source>
        <dbReference type="Pfam" id="PF13643"/>
    </source>
</evidence>
<dbReference type="RefSeq" id="WP_112116574.1">
    <property type="nucleotide sequence ID" value="NZ_UAQE01000001.1"/>
</dbReference>
<accession>A0A2X0YMG0</accession>
<dbReference type="EMBL" id="UAQE01000001">
    <property type="protein sequence ID" value="SPT96467.1"/>
    <property type="molecule type" value="Genomic_DNA"/>
</dbReference>
<dbReference type="Proteomes" id="UP000251431">
    <property type="component" value="Unassembled WGS sequence"/>
</dbReference>
<gene>
    <name evidence="2" type="ORF">NCTC7582_00533</name>
</gene>